<dbReference type="OrthoDB" id="759000at2"/>
<protein>
    <submittedName>
        <fullName evidence="1">Uncharacterized protein</fullName>
    </submittedName>
</protein>
<proteinExistence type="predicted"/>
<sequence length="196" mass="22069">MKKIALLVFFVAGFGLQSYAQYIFDLKGKRLNDARKIEKGKQVDLASDYLSGPGIGQPLVFRRKEKLLPDLLVYYFPNTKDSTLNYILYEWDDTNFAKTGDAVKLPQEKLNPYIDKYLSLTKLATAHFGKPQTTGVVSNVATIATGRFKETDTFAKDGISVEMYIVLSNKQETNGIVSILPTHRIRMFVRTGTAEN</sequence>
<dbReference type="EMBL" id="SBIW01000003">
    <property type="protein sequence ID" value="RWY54235.1"/>
    <property type="molecule type" value="Genomic_DNA"/>
</dbReference>
<reference evidence="1 2" key="1">
    <citation type="submission" date="2019-01" db="EMBL/GenBank/DDBJ databases">
        <title>Mucilaginibacter antarcticum sp. nov., isolated from antarctic soil.</title>
        <authorList>
            <person name="Yan Y.-Q."/>
            <person name="Du Z.-J."/>
        </authorList>
    </citation>
    <scope>NUCLEOTIDE SEQUENCE [LARGE SCALE GENOMIC DNA]</scope>
    <source>
        <strain evidence="1 2">F01003</strain>
    </source>
</reference>
<evidence type="ECO:0000313" key="1">
    <source>
        <dbReference type="EMBL" id="RWY54235.1"/>
    </source>
</evidence>
<keyword evidence="2" id="KW-1185">Reference proteome</keyword>
<dbReference type="Proteomes" id="UP000286701">
    <property type="component" value="Unassembled WGS sequence"/>
</dbReference>
<dbReference type="AlphaFoldDB" id="A0A3S3WD94"/>
<name>A0A3S3WD94_9SPHI</name>
<dbReference type="RefSeq" id="WP_128533670.1">
    <property type="nucleotide sequence ID" value="NZ_SBIW01000003.1"/>
</dbReference>
<organism evidence="1 2">
    <name type="scientific">Mucilaginibacter gilvus</name>
    <dbReference type="NCBI Taxonomy" id="2305909"/>
    <lineage>
        <taxon>Bacteria</taxon>
        <taxon>Pseudomonadati</taxon>
        <taxon>Bacteroidota</taxon>
        <taxon>Sphingobacteriia</taxon>
        <taxon>Sphingobacteriales</taxon>
        <taxon>Sphingobacteriaceae</taxon>
        <taxon>Mucilaginibacter</taxon>
    </lineage>
</organism>
<comment type="caution">
    <text evidence="1">The sequence shown here is derived from an EMBL/GenBank/DDBJ whole genome shotgun (WGS) entry which is preliminary data.</text>
</comment>
<gene>
    <name evidence="1" type="ORF">EPL05_09370</name>
</gene>
<evidence type="ECO:0000313" key="2">
    <source>
        <dbReference type="Proteomes" id="UP000286701"/>
    </source>
</evidence>
<accession>A0A3S3WD94</accession>